<accession>A0ABU4DM01</accession>
<organism evidence="1 2">
    <name type="scientific">Deinococcus arenicola</name>
    <dbReference type="NCBI Taxonomy" id="2994950"/>
    <lineage>
        <taxon>Bacteria</taxon>
        <taxon>Thermotogati</taxon>
        <taxon>Deinococcota</taxon>
        <taxon>Deinococci</taxon>
        <taxon>Deinococcales</taxon>
        <taxon>Deinococcaceae</taxon>
        <taxon>Deinococcus</taxon>
    </lineage>
</organism>
<dbReference type="CDD" id="cd16377">
    <property type="entry name" value="23S_rRNA_IVP_like"/>
    <property type="match status" value="1"/>
</dbReference>
<dbReference type="SUPFAM" id="SSF158446">
    <property type="entry name" value="IVS-encoded protein-like"/>
    <property type="match status" value="1"/>
</dbReference>
<keyword evidence="2" id="KW-1185">Reference proteome</keyword>
<dbReference type="NCBIfam" id="TIGR02436">
    <property type="entry name" value="four helix bundle protein"/>
    <property type="match status" value="1"/>
</dbReference>
<comment type="caution">
    <text evidence="1">The sequence shown here is derived from an EMBL/GenBank/DDBJ whole genome shotgun (WGS) entry which is preliminary data.</text>
</comment>
<name>A0ABU4DM01_9DEIO</name>
<dbReference type="EMBL" id="JAPMIV010000002">
    <property type="protein sequence ID" value="MDV6373378.1"/>
    <property type="molecule type" value="Genomic_DNA"/>
</dbReference>
<dbReference type="Pfam" id="PF05635">
    <property type="entry name" value="23S_rRNA_IVP"/>
    <property type="match status" value="1"/>
</dbReference>
<sequence length="114" mass="12749">MEVHRLAVAFATDVYRVTRPFPADERFELNHQLRRAATSVSLNIAEGCGRGGDEEFVRFLMVARGSLFEVIAACQIAESLNYLLPDDHQAVRSQAHELTAKLMSLIKKLNPPNP</sequence>
<dbReference type="RefSeq" id="WP_317638683.1">
    <property type="nucleotide sequence ID" value="NZ_JAPMIV010000002.1"/>
</dbReference>
<evidence type="ECO:0000313" key="2">
    <source>
        <dbReference type="Proteomes" id="UP001276150"/>
    </source>
</evidence>
<dbReference type="PANTHER" id="PTHR38471">
    <property type="entry name" value="FOUR HELIX BUNDLE PROTEIN"/>
    <property type="match status" value="1"/>
</dbReference>
<dbReference type="InterPro" id="IPR012657">
    <property type="entry name" value="23S_rRNA-intervening_sequence"/>
</dbReference>
<dbReference type="PANTHER" id="PTHR38471:SF2">
    <property type="entry name" value="FOUR HELIX BUNDLE PROTEIN"/>
    <property type="match status" value="1"/>
</dbReference>
<proteinExistence type="predicted"/>
<dbReference type="Proteomes" id="UP001276150">
    <property type="component" value="Unassembled WGS sequence"/>
</dbReference>
<reference evidence="1 2" key="1">
    <citation type="submission" date="2022-11" db="EMBL/GenBank/DDBJ databases">
        <title>Deinococcus ZS9-10, Low Temperature and Draught-tolerating, UV-resistant Bacteria from Continental Antarctica.</title>
        <authorList>
            <person name="Cheng L."/>
        </authorList>
    </citation>
    <scope>NUCLEOTIDE SEQUENCE [LARGE SCALE GENOMIC DNA]</scope>
    <source>
        <strain evidence="1 2">ZS9-10</strain>
    </source>
</reference>
<dbReference type="InterPro" id="IPR036583">
    <property type="entry name" value="23S_rRNA_IVS_sf"/>
</dbReference>
<protein>
    <submittedName>
        <fullName evidence="1">Four helix bundle protein</fullName>
    </submittedName>
</protein>
<gene>
    <name evidence="1" type="ORF">ORD21_02050</name>
</gene>
<dbReference type="Gene3D" id="1.20.1440.60">
    <property type="entry name" value="23S rRNA-intervening sequence"/>
    <property type="match status" value="1"/>
</dbReference>
<evidence type="ECO:0000313" key="1">
    <source>
        <dbReference type="EMBL" id="MDV6373378.1"/>
    </source>
</evidence>